<feature type="domain" description="Porphobilinogen deaminase N-terminal" evidence="7">
    <location>
        <begin position="37"/>
        <end position="247"/>
    </location>
</feature>
<dbReference type="PRINTS" id="PR00151">
    <property type="entry name" value="PORPHBDMNASE"/>
</dbReference>
<dbReference type="RefSeq" id="WP_344161739.1">
    <property type="nucleotide sequence ID" value="NZ_BAAAPC010000007.1"/>
</dbReference>
<name>A0ABN2SY59_9ACTN</name>
<evidence type="ECO:0000256" key="4">
    <source>
        <dbReference type="ARBA" id="ARBA00023244"/>
    </source>
</evidence>
<dbReference type="EC" id="2.5.1.61" evidence="6"/>
<comment type="cofactor">
    <cofactor evidence="6">
        <name>dipyrromethane</name>
        <dbReference type="ChEBI" id="CHEBI:60342"/>
    </cofactor>
    <text evidence="6">Binds 1 dipyrromethane group covalently.</text>
</comment>
<dbReference type="InterPro" id="IPR022418">
    <property type="entry name" value="Porphobilinogen_deaminase_C"/>
</dbReference>
<dbReference type="Gene3D" id="3.40.190.10">
    <property type="entry name" value="Periplasmic binding protein-like II"/>
    <property type="match status" value="2"/>
</dbReference>
<comment type="similarity">
    <text evidence="2 6">Belongs to the HMBS family.</text>
</comment>
<feature type="modified residue" description="S-(dipyrrolylmethanemethyl)cysteine" evidence="6">
    <location>
        <position position="277"/>
    </location>
</feature>
<dbReference type="NCBIfam" id="TIGR00212">
    <property type="entry name" value="hemC"/>
    <property type="match status" value="1"/>
</dbReference>
<proteinExistence type="inferred from homology"/>
<dbReference type="CDD" id="cd00494">
    <property type="entry name" value="PBP2_HMBS"/>
    <property type="match status" value="1"/>
</dbReference>
<dbReference type="InterPro" id="IPR036803">
    <property type="entry name" value="Porphobilinogen_deaminase_C_sf"/>
</dbReference>
<dbReference type="Proteomes" id="UP001501585">
    <property type="component" value="Unassembled WGS sequence"/>
</dbReference>
<evidence type="ECO:0000256" key="6">
    <source>
        <dbReference type="HAMAP-Rule" id="MF_00260"/>
    </source>
</evidence>
<dbReference type="PANTHER" id="PTHR11557">
    <property type="entry name" value="PORPHOBILINOGEN DEAMINASE"/>
    <property type="match status" value="1"/>
</dbReference>
<dbReference type="PROSITE" id="PS00533">
    <property type="entry name" value="PORPHOBILINOGEN_DEAM"/>
    <property type="match status" value="1"/>
</dbReference>
<keyword evidence="10" id="KW-1185">Reference proteome</keyword>
<comment type="catalytic activity">
    <reaction evidence="5 6">
        <text>4 porphobilinogen + H2O = hydroxymethylbilane + 4 NH4(+)</text>
        <dbReference type="Rhea" id="RHEA:13185"/>
        <dbReference type="ChEBI" id="CHEBI:15377"/>
        <dbReference type="ChEBI" id="CHEBI:28938"/>
        <dbReference type="ChEBI" id="CHEBI:57845"/>
        <dbReference type="ChEBI" id="CHEBI:58126"/>
        <dbReference type="EC" id="2.5.1.61"/>
    </reaction>
</comment>
<comment type="miscellaneous">
    <text evidence="6">The porphobilinogen subunits are added to the dipyrromethane group.</text>
</comment>
<dbReference type="HAMAP" id="MF_00260">
    <property type="entry name" value="Porphobil_deam"/>
    <property type="match status" value="1"/>
</dbReference>
<sequence>MPESREIVTTRHDLPERVRPATAAEYFGRMLDDRPPLRIGTRSSPLAMAQARQVQAFLADVAPDQPTDIVPITTAGDKWRGDLSQLGGKGAFMKELDRALALGEVDLCVHCMKDVPGDVPRPDGFTWSAYLPREDPRDCLLVPAVSKARSLADLPPGARVGTSAVRRRAQLGQHYPHLKVEYFRGNINSRISRLDEGEYDAAVLAYAGLQRAELAHRAVELVPLDMMCPAVGASILGLECRSADHGVDELLKELDDAETRVHITAERSMLGVLRGHCNSPIAGHATTTPDGQIALFGKVFTRDGSDWVYAKEWDKPERAAELGAFVGATLLRKGGRDLIDGIPH</sequence>
<evidence type="ECO:0000313" key="9">
    <source>
        <dbReference type="EMBL" id="GAA1994459.1"/>
    </source>
</evidence>
<dbReference type="EMBL" id="BAAAPC010000007">
    <property type="protein sequence ID" value="GAA1994459.1"/>
    <property type="molecule type" value="Genomic_DNA"/>
</dbReference>
<gene>
    <name evidence="9" type="primary">hemC_2</name>
    <name evidence="6" type="synonym">hemC</name>
    <name evidence="9" type="ORF">GCM10009799_20720</name>
</gene>
<dbReference type="PIRSF" id="PIRSF001438">
    <property type="entry name" value="4pyrrol_synth_OHMeBilane_synth"/>
    <property type="match status" value="1"/>
</dbReference>
<evidence type="ECO:0000313" key="10">
    <source>
        <dbReference type="Proteomes" id="UP001501585"/>
    </source>
</evidence>
<evidence type="ECO:0000256" key="2">
    <source>
        <dbReference type="ARBA" id="ARBA00005638"/>
    </source>
</evidence>
<feature type="domain" description="Porphobilinogen deaminase C-terminal" evidence="8">
    <location>
        <begin position="263"/>
        <end position="331"/>
    </location>
</feature>
<protein>
    <recommendedName>
        <fullName evidence="6">Porphobilinogen deaminase</fullName>
        <shortName evidence="6">PBG</shortName>
        <ecNumber evidence="6">2.5.1.61</ecNumber>
    </recommendedName>
    <alternativeName>
        <fullName evidence="6">Hydroxymethylbilane synthase</fullName>
        <shortName evidence="6">HMBS</shortName>
    </alternativeName>
    <alternativeName>
        <fullName evidence="6">Pre-uroporphyrinogen synthase</fullName>
    </alternativeName>
</protein>
<keyword evidence="4 6" id="KW-0627">Porphyrin biosynthesis</keyword>
<keyword evidence="3 6" id="KW-0808">Transferase</keyword>
<organism evidence="9 10">
    <name type="scientific">Nocardiopsis rhodophaea</name>
    <dbReference type="NCBI Taxonomy" id="280238"/>
    <lineage>
        <taxon>Bacteria</taxon>
        <taxon>Bacillati</taxon>
        <taxon>Actinomycetota</taxon>
        <taxon>Actinomycetes</taxon>
        <taxon>Streptosporangiales</taxon>
        <taxon>Nocardiopsidaceae</taxon>
        <taxon>Nocardiopsis</taxon>
    </lineage>
</organism>
<dbReference type="SUPFAM" id="SSF54782">
    <property type="entry name" value="Porphobilinogen deaminase (hydroxymethylbilane synthase), C-terminal domain"/>
    <property type="match status" value="1"/>
</dbReference>
<comment type="function">
    <text evidence="1 6">Tetrapolymerization of the monopyrrole PBG into the hydroxymethylbilane pre-uroporphyrinogen in several discrete steps.</text>
</comment>
<dbReference type="Gene3D" id="3.30.160.40">
    <property type="entry name" value="Porphobilinogen deaminase, C-terminal domain"/>
    <property type="match status" value="1"/>
</dbReference>
<evidence type="ECO:0000256" key="5">
    <source>
        <dbReference type="ARBA" id="ARBA00048169"/>
    </source>
</evidence>
<reference evidence="9 10" key="1">
    <citation type="journal article" date="2019" name="Int. J. Syst. Evol. Microbiol.">
        <title>The Global Catalogue of Microorganisms (GCM) 10K type strain sequencing project: providing services to taxonomists for standard genome sequencing and annotation.</title>
        <authorList>
            <consortium name="The Broad Institute Genomics Platform"/>
            <consortium name="The Broad Institute Genome Sequencing Center for Infectious Disease"/>
            <person name="Wu L."/>
            <person name="Ma J."/>
        </authorList>
    </citation>
    <scope>NUCLEOTIDE SEQUENCE [LARGE SCALE GENOMIC DNA]</scope>
    <source>
        <strain evidence="9 10">JCM 15313</strain>
    </source>
</reference>
<dbReference type="InterPro" id="IPR000860">
    <property type="entry name" value="HemC"/>
</dbReference>
<dbReference type="InterPro" id="IPR022417">
    <property type="entry name" value="Porphobilin_deaminase_N"/>
</dbReference>
<evidence type="ECO:0000259" key="8">
    <source>
        <dbReference type="Pfam" id="PF03900"/>
    </source>
</evidence>
<comment type="caution">
    <text evidence="9">The sequence shown here is derived from an EMBL/GenBank/DDBJ whole genome shotgun (WGS) entry which is preliminary data.</text>
</comment>
<dbReference type="InterPro" id="IPR022419">
    <property type="entry name" value="Porphobilin_deaminase_cofac_BS"/>
</dbReference>
<evidence type="ECO:0000256" key="3">
    <source>
        <dbReference type="ARBA" id="ARBA00022679"/>
    </source>
</evidence>
<dbReference type="Pfam" id="PF03900">
    <property type="entry name" value="Porphobil_deamC"/>
    <property type="match status" value="1"/>
</dbReference>
<evidence type="ECO:0000259" key="7">
    <source>
        <dbReference type="Pfam" id="PF01379"/>
    </source>
</evidence>
<dbReference type="PANTHER" id="PTHR11557:SF0">
    <property type="entry name" value="PORPHOBILINOGEN DEAMINASE"/>
    <property type="match status" value="1"/>
</dbReference>
<dbReference type="SUPFAM" id="SSF53850">
    <property type="entry name" value="Periplasmic binding protein-like II"/>
    <property type="match status" value="1"/>
</dbReference>
<accession>A0ABN2SY59</accession>
<dbReference type="Pfam" id="PF01379">
    <property type="entry name" value="Porphobil_deam"/>
    <property type="match status" value="1"/>
</dbReference>
<evidence type="ECO:0000256" key="1">
    <source>
        <dbReference type="ARBA" id="ARBA00002869"/>
    </source>
</evidence>
<comment type="subunit">
    <text evidence="6">Monomer.</text>
</comment>